<evidence type="ECO:0000256" key="2">
    <source>
        <dbReference type="ARBA" id="ARBA00023015"/>
    </source>
</evidence>
<protein>
    <submittedName>
        <fullName evidence="6">LysR family transcriptional regulator</fullName>
    </submittedName>
</protein>
<dbReference type="SUPFAM" id="SSF53850">
    <property type="entry name" value="Periplasmic binding protein-like II"/>
    <property type="match status" value="1"/>
</dbReference>
<evidence type="ECO:0000256" key="3">
    <source>
        <dbReference type="ARBA" id="ARBA00023125"/>
    </source>
</evidence>
<dbReference type="Pfam" id="PF00126">
    <property type="entry name" value="HTH_1"/>
    <property type="match status" value="1"/>
</dbReference>
<accession>A0ABU1ADS6</accession>
<dbReference type="InterPro" id="IPR000847">
    <property type="entry name" value="LysR_HTH_N"/>
</dbReference>
<reference evidence="6 7" key="1">
    <citation type="journal article" date="2023" name="Int. J. Syst. Evol. Microbiol.">
        <title>Lactiplantibacillus brownii sp. nov., a novel psychrotolerant species isolated from sauerkraut.</title>
        <authorList>
            <person name="Heng Y.C."/>
            <person name="Silvaraju S."/>
            <person name="Lee J.K.Y."/>
            <person name="Kittelmann S."/>
        </authorList>
    </citation>
    <scope>NUCLEOTIDE SEQUENCE [LARGE SCALE GENOMIC DNA]</scope>
    <source>
        <strain evidence="6 7">WILCCON 0030</strain>
    </source>
</reference>
<evidence type="ECO:0000256" key="4">
    <source>
        <dbReference type="ARBA" id="ARBA00023163"/>
    </source>
</evidence>
<gene>
    <name evidence="6" type="ORF">RA086_13235</name>
</gene>
<keyword evidence="2" id="KW-0805">Transcription regulation</keyword>
<keyword evidence="4" id="KW-0804">Transcription</keyword>
<dbReference type="Pfam" id="PF03466">
    <property type="entry name" value="LysR_substrate"/>
    <property type="match status" value="1"/>
</dbReference>
<dbReference type="PANTHER" id="PTHR30419:SF8">
    <property type="entry name" value="NITROGEN ASSIMILATION TRANSCRIPTIONAL ACTIVATOR-RELATED"/>
    <property type="match status" value="1"/>
</dbReference>
<dbReference type="Proteomes" id="UP001227831">
    <property type="component" value="Unassembled WGS sequence"/>
</dbReference>
<keyword evidence="7" id="KW-1185">Reference proteome</keyword>
<comment type="similarity">
    <text evidence="1">Belongs to the LysR transcriptional regulatory family.</text>
</comment>
<dbReference type="InterPro" id="IPR005119">
    <property type="entry name" value="LysR_subst-bd"/>
</dbReference>
<evidence type="ECO:0000313" key="7">
    <source>
        <dbReference type="Proteomes" id="UP001227831"/>
    </source>
</evidence>
<evidence type="ECO:0000259" key="5">
    <source>
        <dbReference type="PROSITE" id="PS50931"/>
    </source>
</evidence>
<dbReference type="RefSeq" id="WP_308704245.1">
    <property type="nucleotide sequence ID" value="NZ_AP027463.1"/>
</dbReference>
<feature type="domain" description="HTH lysR-type" evidence="5">
    <location>
        <begin position="1"/>
        <end position="58"/>
    </location>
</feature>
<comment type="caution">
    <text evidence="6">The sequence shown here is derived from an EMBL/GenBank/DDBJ whole genome shotgun (WGS) entry which is preliminary data.</text>
</comment>
<proteinExistence type="inferred from homology"/>
<name>A0ABU1ADS6_9LACO</name>
<dbReference type="PRINTS" id="PR00039">
    <property type="entry name" value="HTHLYSR"/>
</dbReference>
<dbReference type="Gene3D" id="3.40.190.290">
    <property type="match status" value="1"/>
</dbReference>
<dbReference type="Gene3D" id="1.10.10.10">
    <property type="entry name" value="Winged helix-like DNA-binding domain superfamily/Winged helix DNA-binding domain"/>
    <property type="match status" value="1"/>
</dbReference>
<dbReference type="SUPFAM" id="SSF46785">
    <property type="entry name" value="Winged helix' DNA-binding domain"/>
    <property type="match status" value="1"/>
</dbReference>
<sequence length="288" mass="32683">MDLKYLDNFLALVKTQNFSEAADACYISQSSFSKRIKRLEGELGVPLFERTTRQVKLTPYGEIYLKYATKIKLLSEQAADEINRRHSEDSGLVIGGIPSINEYGILDLITGFMSSQQIRCRVKTGPSEDLEPMLANKTIDFAFVKDVQNGELFTQLPYTEDHLVAVLPKEHPLAQQKSVHIKQLATEDFIFQPVNSRPYELCVQICQKNGFTPNVIYADRIVENILNFVKKGLGVSLLMQKLVPADPDLVALPIEPTVVADINLCYLRQAKLNRYQQQFVDYFNGDRD</sequence>
<dbReference type="InterPro" id="IPR050950">
    <property type="entry name" value="HTH-type_LysR_regulators"/>
</dbReference>
<dbReference type="CDD" id="cd05466">
    <property type="entry name" value="PBP2_LTTR_substrate"/>
    <property type="match status" value="1"/>
</dbReference>
<evidence type="ECO:0000313" key="6">
    <source>
        <dbReference type="EMBL" id="MDQ7938572.1"/>
    </source>
</evidence>
<evidence type="ECO:0000256" key="1">
    <source>
        <dbReference type="ARBA" id="ARBA00009437"/>
    </source>
</evidence>
<organism evidence="6 7">
    <name type="scientific">Lactiplantibacillus brownii</name>
    <dbReference type="NCBI Taxonomy" id="3069269"/>
    <lineage>
        <taxon>Bacteria</taxon>
        <taxon>Bacillati</taxon>
        <taxon>Bacillota</taxon>
        <taxon>Bacilli</taxon>
        <taxon>Lactobacillales</taxon>
        <taxon>Lactobacillaceae</taxon>
        <taxon>Lactiplantibacillus</taxon>
    </lineage>
</organism>
<dbReference type="EMBL" id="JAVCWF010000001">
    <property type="protein sequence ID" value="MDQ7938572.1"/>
    <property type="molecule type" value="Genomic_DNA"/>
</dbReference>
<dbReference type="PANTHER" id="PTHR30419">
    <property type="entry name" value="HTH-TYPE TRANSCRIPTIONAL REGULATOR YBHD"/>
    <property type="match status" value="1"/>
</dbReference>
<dbReference type="PROSITE" id="PS50931">
    <property type="entry name" value="HTH_LYSR"/>
    <property type="match status" value="1"/>
</dbReference>
<dbReference type="InterPro" id="IPR036388">
    <property type="entry name" value="WH-like_DNA-bd_sf"/>
</dbReference>
<dbReference type="InterPro" id="IPR036390">
    <property type="entry name" value="WH_DNA-bd_sf"/>
</dbReference>
<keyword evidence="3" id="KW-0238">DNA-binding</keyword>